<accession>A0ABD4ZY10</accession>
<dbReference type="EMBL" id="JASUBT010000021">
    <property type="protein sequence ID" value="MDL4937528.1"/>
    <property type="molecule type" value="Genomic_DNA"/>
</dbReference>
<dbReference type="RefSeq" id="WP_103299970.1">
    <property type="nucleotide sequence ID" value="NZ_BSYC01000002.1"/>
</dbReference>
<evidence type="ECO:0000313" key="2">
    <source>
        <dbReference type="EMBL" id="MDL4937528.1"/>
    </source>
</evidence>
<dbReference type="Proteomes" id="UP001241571">
    <property type="component" value="Unassembled WGS sequence"/>
</dbReference>
<feature type="compositionally biased region" description="Basic residues" evidence="1">
    <location>
        <begin position="49"/>
        <end position="60"/>
    </location>
</feature>
<sequence length="68" mass="8387">MYRPQYLEEPESTYEKYWSHNGYLPVQHTRIILWSGYKRKQNHEVVPFRGRRKPKTPKVGHRGDYLWP</sequence>
<gene>
    <name evidence="2" type="ORF">QRX88_17645</name>
</gene>
<evidence type="ECO:0000256" key="1">
    <source>
        <dbReference type="SAM" id="MobiDB-lite"/>
    </source>
</evidence>
<feature type="region of interest" description="Disordered" evidence="1">
    <location>
        <begin position="49"/>
        <end position="68"/>
    </location>
</feature>
<proteinExistence type="predicted"/>
<dbReference type="AlphaFoldDB" id="A0ABD4ZY10"/>
<protein>
    <submittedName>
        <fullName evidence="2">Uncharacterized protein</fullName>
    </submittedName>
</protein>
<reference evidence="2 3" key="1">
    <citation type="submission" date="2023-06" db="EMBL/GenBank/DDBJ databases">
        <title>Acute promotion of culturable opportunistic pathogens and persistent increase of antibiotic resistance following antibiotic exposure in mouse gut microbiota.</title>
        <authorList>
            <person name="Li L."/>
            <person name="Wang B."/>
            <person name="Sun Y."/>
            <person name="Wang M."/>
            <person name="Xu H."/>
        </authorList>
    </citation>
    <scope>NUCLEOTIDE SEQUENCE [LARGE SCALE GENOMIC DNA]</scope>
    <source>
        <strain evidence="2 3">CRI2_2</strain>
    </source>
</reference>
<name>A0ABD4ZY10_ENTGA</name>
<evidence type="ECO:0000313" key="3">
    <source>
        <dbReference type="Proteomes" id="UP001241571"/>
    </source>
</evidence>
<comment type="caution">
    <text evidence="2">The sequence shown here is derived from an EMBL/GenBank/DDBJ whole genome shotgun (WGS) entry which is preliminary data.</text>
</comment>
<organism evidence="2 3">
    <name type="scientific">Enterococcus gallinarum</name>
    <dbReference type="NCBI Taxonomy" id="1353"/>
    <lineage>
        <taxon>Bacteria</taxon>
        <taxon>Bacillati</taxon>
        <taxon>Bacillota</taxon>
        <taxon>Bacilli</taxon>
        <taxon>Lactobacillales</taxon>
        <taxon>Enterococcaceae</taxon>
        <taxon>Enterococcus</taxon>
    </lineage>
</organism>